<organism evidence="4 5">
    <name type="scientific">Paenibacillus forsythiae</name>
    <dbReference type="NCBI Taxonomy" id="365616"/>
    <lineage>
        <taxon>Bacteria</taxon>
        <taxon>Bacillati</taxon>
        <taxon>Bacillota</taxon>
        <taxon>Bacilli</taxon>
        <taxon>Bacillales</taxon>
        <taxon>Paenibacillaceae</taxon>
        <taxon>Paenibacillus</taxon>
    </lineage>
</organism>
<dbReference type="InterPro" id="IPR018211">
    <property type="entry name" value="ADH_Fe_CS"/>
</dbReference>
<dbReference type="SUPFAM" id="SSF56796">
    <property type="entry name" value="Dehydroquinate synthase-like"/>
    <property type="match status" value="1"/>
</dbReference>
<comment type="caution">
    <text evidence="4">The sequence shown here is derived from an EMBL/GenBank/DDBJ whole genome shotgun (WGS) entry which is preliminary data.</text>
</comment>
<dbReference type="Pfam" id="PF00465">
    <property type="entry name" value="Fe-ADH"/>
    <property type="match status" value="1"/>
</dbReference>
<dbReference type="Pfam" id="PF25137">
    <property type="entry name" value="ADH_Fe_C"/>
    <property type="match status" value="1"/>
</dbReference>
<keyword evidence="5" id="KW-1185">Reference proteome</keyword>
<dbReference type="RefSeq" id="WP_312000709.1">
    <property type="nucleotide sequence ID" value="NZ_JAUSUY010000002.1"/>
</dbReference>
<accession>A0ABU3H2T8</accession>
<dbReference type="CDD" id="cd08187">
    <property type="entry name" value="BDH"/>
    <property type="match status" value="1"/>
</dbReference>
<evidence type="ECO:0000313" key="5">
    <source>
        <dbReference type="Proteomes" id="UP001248709"/>
    </source>
</evidence>
<dbReference type="InterPro" id="IPR001670">
    <property type="entry name" value="ADH_Fe/GldA"/>
</dbReference>
<keyword evidence="1" id="KW-0560">Oxidoreductase</keyword>
<dbReference type="InterPro" id="IPR056798">
    <property type="entry name" value="ADH_Fe_C"/>
</dbReference>
<evidence type="ECO:0000259" key="3">
    <source>
        <dbReference type="Pfam" id="PF25137"/>
    </source>
</evidence>
<dbReference type="InterPro" id="IPR044731">
    <property type="entry name" value="BDH-like"/>
</dbReference>
<name>A0ABU3H2T8_9BACL</name>
<dbReference type="Proteomes" id="UP001248709">
    <property type="component" value="Unassembled WGS sequence"/>
</dbReference>
<dbReference type="PROSITE" id="PS00060">
    <property type="entry name" value="ADH_IRON_2"/>
    <property type="match status" value="1"/>
</dbReference>
<sequence>MRNFQFYNPTRLIFGKGTLEALTAEIPKYGKNVLLLYGGGSIKRNGLYDKVTALLQGIGASVTELPGVEPNPRLSTVHKGVDLCRSNGIDLVLAVGGGSVLDCGKAIAVGAKYEGDLWDIVVRKAAPQGALPLGTILTMAATGSEMNSNSVITNEATTEKIGWSSPYAFPAFSILDPELTFSLPRDQTVYGVVDMMVHVLEHYFHTDGNTPVQDGFCEALLRTMMEAGSKLVNDLQNYELRETILYCGTMALNGMVSMGFAGDWATHNIEHSVSAVYDIPHGGGLAVLFPQWMKYNLDAGPERFRQLAVNVFGIDPAGKSDREAGLEGIAALRRFWDSIGAPSRLADYDIDESHIEAMADKAIRFGPFGNFRKLQREDAVEIYKMAL</sequence>
<evidence type="ECO:0000259" key="2">
    <source>
        <dbReference type="Pfam" id="PF00465"/>
    </source>
</evidence>
<proteinExistence type="predicted"/>
<evidence type="ECO:0000313" key="4">
    <source>
        <dbReference type="EMBL" id="MDT3425016.1"/>
    </source>
</evidence>
<gene>
    <name evidence="4" type="ORF">J2Z22_000529</name>
</gene>
<feature type="domain" description="Fe-containing alcohol dehydrogenase-like C-terminal" evidence="3">
    <location>
        <begin position="188"/>
        <end position="386"/>
    </location>
</feature>
<dbReference type="Gene3D" id="3.40.50.1970">
    <property type="match status" value="1"/>
</dbReference>
<evidence type="ECO:0000256" key="1">
    <source>
        <dbReference type="ARBA" id="ARBA00023002"/>
    </source>
</evidence>
<dbReference type="Gene3D" id="1.20.1090.10">
    <property type="entry name" value="Dehydroquinate synthase-like - alpha domain"/>
    <property type="match status" value="1"/>
</dbReference>
<dbReference type="PANTHER" id="PTHR43633">
    <property type="entry name" value="ALCOHOL DEHYDROGENASE YQHD"/>
    <property type="match status" value="1"/>
</dbReference>
<feature type="domain" description="Alcohol dehydrogenase iron-type/glycerol dehydrogenase GldA" evidence="2">
    <location>
        <begin position="9"/>
        <end position="177"/>
    </location>
</feature>
<dbReference type="EMBL" id="JAUSUY010000002">
    <property type="protein sequence ID" value="MDT3425016.1"/>
    <property type="molecule type" value="Genomic_DNA"/>
</dbReference>
<reference evidence="4 5" key="1">
    <citation type="submission" date="2023-07" db="EMBL/GenBank/DDBJ databases">
        <title>Genomic Encyclopedia of Type Strains, Phase IV (KMG-IV): sequencing the most valuable type-strain genomes for metagenomic binning, comparative biology and taxonomic classification.</title>
        <authorList>
            <person name="Goeker M."/>
        </authorList>
    </citation>
    <scope>NUCLEOTIDE SEQUENCE [LARGE SCALE GENOMIC DNA]</scope>
    <source>
        <strain evidence="4 5">T98</strain>
    </source>
</reference>
<dbReference type="PANTHER" id="PTHR43633:SF1">
    <property type="entry name" value="ALCOHOL DEHYDROGENASE YQHD"/>
    <property type="match status" value="1"/>
</dbReference>
<protein>
    <submittedName>
        <fullName evidence="4">Alcohol dehydrogenase YqhD (Iron-dependent ADH family)</fullName>
    </submittedName>
</protein>
<dbReference type="PROSITE" id="PS00913">
    <property type="entry name" value="ADH_IRON_1"/>
    <property type="match status" value="1"/>
</dbReference>